<reference evidence="1" key="1">
    <citation type="journal article" date="2014" name="Front. Microbiol.">
        <title>High frequency of phylogenetically diverse reductive dehalogenase-homologous genes in deep subseafloor sedimentary metagenomes.</title>
        <authorList>
            <person name="Kawai M."/>
            <person name="Futagami T."/>
            <person name="Toyoda A."/>
            <person name="Takaki Y."/>
            <person name="Nishi S."/>
            <person name="Hori S."/>
            <person name="Arai W."/>
            <person name="Tsubouchi T."/>
            <person name="Morono Y."/>
            <person name="Uchiyama I."/>
            <person name="Ito T."/>
            <person name="Fujiyama A."/>
            <person name="Inagaki F."/>
            <person name="Takami H."/>
        </authorList>
    </citation>
    <scope>NUCLEOTIDE SEQUENCE</scope>
    <source>
        <strain evidence="1">Expedition CK06-06</strain>
    </source>
</reference>
<dbReference type="Gene3D" id="2.60.40.1120">
    <property type="entry name" value="Carboxypeptidase-like, regulatory domain"/>
    <property type="match status" value="1"/>
</dbReference>
<evidence type="ECO:0000313" key="1">
    <source>
        <dbReference type="EMBL" id="GAI68616.1"/>
    </source>
</evidence>
<sequence>MLNGLETYTNAGGNYAFADLEPGEYVLQFSKEGYEPLVY</sequence>
<protein>
    <recommendedName>
        <fullName evidence="2">PEGA domain-containing protein</fullName>
    </recommendedName>
</protein>
<evidence type="ECO:0008006" key="2">
    <source>
        <dbReference type="Google" id="ProtNLM"/>
    </source>
</evidence>
<proteinExistence type="predicted"/>
<dbReference type="EMBL" id="BARW01003568">
    <property type="protein sequence ID" value="GAI68616.1"/>
    <property type="molecule type" value="Genomic_DNA"/>
</dbReference>
<gene>
    <name evidence="1" type="ORF">S12H4_09000</name>
</gene>
<dbReference type="SUPFAM" id="SSF49478">
    <property type="entry name" value="Cna protein B-type domain"/>
    <property type="match status" value="1"/>
</dbReference>
<dbReference type="AlphaFoldDB" id="X1RNS4"/>
<dbReference type="Pfam" id="PF13620">
    <property type="entry name" value="CarboxypepD_reg"/>
    <property type="match status" value="1"/>
</dbReference>
<name>X1RNS4_9ZZZZ</name>
<organism evidence="1">
    <name type="scientific">marine sediment metagenome</name>
    <dbReference type="NCBI Taxonomy" id="412755"/>
    <lineage>
        <taxon>unclassified sequences</taxon>
        <taxon>metagenomes</taxon>
        <taxon>ecological metagenomes</taxon>
    </lineage>
</organism>
<comment type="caution">
    <text evidence="1">The sequence shown here is derived from an EMBL/GenBank/DDBJ whole genome shotgun (WGS) entry which is preliminary data.</text>
</comment>
<accession>X1RNS4</accession>